<feature type="region of interest" description="Disordered" evidence="1">
    <location>
        <begin position="264"/>
        <end position="342"/>
    </location>
</feature>
<evidence type="ECO:0000313" key="3">
    <source>
        <dbReference type="Proteomes" id="UP000615446"/>
    </source>
</evidence>
<feature type="compositionally biased region" description="Basic and acidic residues" evidence="1">
    <location>
        <begin position="277"/>
        <end position="286"/>
    </location>
</feature>
<feature type="compositionally biased region" description="Polar residues" evidence="1">
    <location>
        <begin position="7"/>
        <end position="31"/>
    </location>
</feature>
<feature type="compositionally biased region" description="Basic residues" evidence="1">
    <location>
        <begin position="328"/>
        <end position="342"/>
    </location>
</feature>
<evidence type="ECO:0000313" key="2">
    <source>
        <dbReference type="EMBL" id="GES74091.1"/>
    </source>
</evidence>
<reference evidence="2" key="1">
    <citation type="submission" date="2019-10" db="EMBL/GenBank/DDBJ databases">
        <title>Conservation and host-specific expression of non-tandemly repeated heterogenous ribosome RNA gene in arbuscular mycorrhizal fungi.</title>
        <authorList>
            <person name="Maeda T."/>
            <person name="Kobayashi Y."/>
            <person name="Nakagawa T."/>
            <person name="Ezawa T."/>
            <person name="Yamaguchi K."/>
            <person name="Bino T."/>
            <person name="Nishimoto Y."/>
            <person name="Shigenobu S."/>
            <person name="Kawaguchi M."/>
        </authorList>
    </citation>
    <scope>NUCLEOTIDE SEQUENCE</scope>
    <source>
        <strain evidence="2">HR1</strain>
    </source>
</reference>
<protein>
    <submittedName>
        <fullName evidence="2">Uncharacterized protein</fullName>
    </submittedName>
</protein>
<evidence type="ECO:0000256" key="1">
    <source>
        <dbReference type="SAM" id="MobiDB-lite"/>
    </source>
</evidence>
<feature type="compositionally biased region" description="Basic and acidic residues" evidence="1">
    <location>
        <begin position="308"/>
        <end position="320"/>
    </location>
</feature>
<dbReference type="EMBL" id="BLAL01000011">
    <property type="protein sequence ID" value="GES74091.1"/>
    <property type="molecule type" value="Genomic_DNA"/>
</dbReference>
<organism evidence="2 3">
    <name type="scientific">Rhizophagus clarus</name>
    <dbReference type="NCBI Taxonomy" id="94130"/>
    <lineage>
        <taxon>Eukaryota</taxon>
        <taxon>Fungi</taxon>
        <taxon>Fungi incertae sedis</taxon>
        <taxon>Mucoromycota</taxon>
        <taxon>Glomeromycotina</taxon>
        <taxon>Glomeromycetes</taxon>
        <taxon>Glomerales</taxon>
        <taxon>Glomeraceae</taxon>
        <taxon>Rhizophagus</taxon>
    </lineage>
</organism>
<proteinExistence type="predicted"/>
<comment type="caution">
    <text evidence="2">The sequence shown here is derived from an EMBL/GenBank/DDBJ whole genome shotgun (WGS) entry which is preliminary data.</text>
</comment>
<gene>
    <name evidence="2" type="ORF">RCL2_000159000</name>
</gene>
<dbReference type="AlphaFoldDB" id="A0A8H3QCF1"/>
<sequence length="366" mass="42090">MDMNILSPASHQSTFAQPHTTAINSPIATTSKGKGKKKNNKHITISEEDIDKEFRFSVDSEADNAGKEKRLKVQDAEAAQVITRYQTPSGCQFVQDILIYDVPAKWDNYELLSHLSTWGNVISISTKRQRKYKTVRCKLVISEFFQNYEAQWMAPLAGITTRWFLANWNLAERKERERFQAVIYDPPESMNTASLTAPQHLTFLSELNRAPISFEIKFPDGLHKIVRYFEIWEHLQKCISNPTFWYGKNVSWCKHIAILKKTKKISPTSSHSAKRKIQGDRVDTKSSTKPFKSIPATGSNKTHIRSPRMKDSKAHQRKDVNNSQASKKLSKRHHGSKFKISKRNLYAKVRTIKKILDELTSNLKLK</sequence>
<feature type="region of interest" description="Disordered" evidence="1">
    <location>
        <begin position="1"/>
        <end position="42"/>
    </location>
</feature>
<feature type="compositionally biased region" description="Polar residues" evidence="1">
    <location>
        <begin position="287"/>
        <end position="301"/>
    </location>
</feature>
<dbReference type="OrthoDB" id="2475735at2759"/>
<dbReference type="Proteomes" id="UP000615446">
    <property type="component" value="Unassembled WGS sequence"/>
</dbReference>
<name>A0A8H3QCF1_9GLOM</name>
<accession>A0A8H3QCF1</accession>